<dbReference type="Proteomes" id="UP000066995">
    <property type="component" value="Chromosome"/>
</dbReference>
<dbReference type="EMBL" id="CP006943">
    <property type="protein sequence ID" value="AHG75615.1"/>
    <property type="molecule type" value="Genomic_DNA"/>
</dbReference>
<gene>
    <name evidence="1" type="ORF">X808_10920</name>
</gene>
<dbReference type="KEGG" id="mvi:X808_10920"/>
<organism evidence="1 2">
    <name type="scientific">Mannheimia varigena USDA-ARS-USMARC-1296</name>
    <dbReference type="NCBI Taxonomy" id="1433287"/>
    <lineage>
        <taxon>Bacteria</taxon>
        <taxon>Pseudomonadati</taxon>
        <taxon>Pseudomonadota</taxon>
        <taxon>Gammaproteobacteria</taxon>
        <taxon>Pasteurellales</taxon>
        <taxon>Pasteurellaceae</taxon>
        <taxon>Mannheimia</taxon>
    </lineage>
</organism>
<dbReference type="OrthoDB" id="1525365at2"/>
<reference evidence="1 2" key="1">
    <citation type="submission" date="2013-12" db="EMBL/GenBank/DDBJ databases">
        <title>Annotation of the Mannheimia varigena USDA-ARS-USMARC-1296 complete genome.</title>
        <authorList>
            <person name="Harhay G.P."/>
            <person name="Clawson M.L."/>
            <person name="Murray R.W."/>
            <person name="Lubbers B.V."/>
            <person name="Heaton M.P."/>
            <person name="Chitko-Mckown C.G."/>
            <person name="Harhay D.M."/>
            <person name="Smith T.P.L."/>
        </authorList>
    </citation>
    <scope>NUCLEOTIDE SEQUENCE [LARGE SCALE GENOMIC DNA]</scope>
    <source>
        <strain evidence="1 2">USDA-ARS-USMARC-1296</strain>
    </source>
</reference>
<dbReference type="RefSeq" id="WP_025217330.1">
    <property type="nucleotide sequence ID" value="NZ_CP006943.1"/>
</dbReference>
<dbReference type="eggNOG" id="COG3311">
    <property type="taxonomic scope" value="Bacteria"/>
</dbReference>
<dbReference type="STRING" id="1433287.X808_10920"/>
<sequence>MSLEFDQEAETAQVAIQSAFDNLRQAGFSDLVLQEAGVSSLSEIATRTGLTRAAISNYANGKRAKDFPRPVYGVASGSALYSWKEVANWLYQRNKISKMQWEVAECGILS</sequence>
<dbReference type="PATRIC" id="fig|1433287.3.peg.1091"/>
<keyword evidence="2" id="KW-1185">Reference proteome</keyword>
<evidence type="ECO:0000313" key="1">
    <source>
        <dbReference type="EMBL" id="AHG75615.1"/>
    </source>
</evidence>
<dbReference type="HOGENOM" id="CLU_089912_1_1_6"/>
<accession>W0QCN6</accession>
<dbReference type="InterPro" id="IPR001387">
    <property type="entry name" value="Cro/C1-type_HTH"/>
</dbReference>
<evidence type="ECO:0000313" key="2">
    <source>
        <dbReference type="Proteomes" id="UP000066995"/>
    </source>
</evidence>
<name>W0QCN6_9PAST</name>
<proteinExistence type="predicted"/>
<dbReference type="AlphaFoldDB" id="W0QCN6"/>
<protein>
    <submittedName>
        <fullName evidence="1">Uncharacterized protein</fullName>
    </submittedName>
</protein>
<dbReference type="CDD" id="cd00093">
    <property type="entry name" value="HTH_XRE"/>
    <property type="match status" value="1"/>
</dbReference>